<sequence length="169" mass="18116">MNGKDLRFEDDLMLGVPARGGRAALQAISSHLAQRTRVPPDVILDGLLEREALGSTGFGQGFALPHAFIPGLVAPTKVLVTLREPIDFNAPDDEPVDILLAVIWPHGQHDGFLQFLSKLCRVFRSRKLLAALRGVRSEAEALIVISASASKAALNAQSSVTASYGPLVR</sequence>
<dbReference type="Pfam" id="PF00359">
    <property type="entry name" value="PTS_EIIA_2"/>
    <property type="match status" value="1"/>
</dbReference>
<dbReference type="PANTHER" id="PTHR47738:SF1">
    <property type="entry name" value="NITROGEN REGULATORY PROTEIN"/>
    <property type="match status" value="1"/>
</dbReference>
<geneLocation type="plasmid" evidence="2 3">
    <name>pB</name>
</geneLocation>
<dbReference type="Proteomes" id="UP001055460">
    <property type="component" value="Plasmid pB"/>
</dbReference>
<dbReference type="GO" id="GO:0030295">
    <property type="term" value="F:protein kinase activator activity"/>
    <property type="evidence" value="ECO:0007669"/>
    <property type="project" value="TreeGrafter"/>
</dbReference>
<dbReference type="EMBL" id="CP098809">
    <property type="protein sequence ID" value="USJ27887.1"/>
    <property type="molecule type" value="Genomic_DNA"/>
</dbReference>
<feature type="domain" description="PTS EIIA type-2" evidence="1">
    <location>
        <begin position="5"/>
        <end position="148"/>
    </location>
</feature>
<evidence type="ECO:0000313" key="2">
    <source>
        <dbReference type="EMBL" id="USJ27887.1"/>
    </source>
</evidence>
<organism evidence="2 3">
    <name type="scientific">Ensifer adhaerens</name>
    <name type="common">Sinorhizobium morelense</name>
    <dbReference type="NCBI Taxonomy" id="106592"/>
    <lineage>
        <taxon>Bacteria</taxon>
        <taxon>Pseudomonadati</taxon>
        <taxon>Pseudomonadota</taxon>
        <taxon>Alphaproteobacteria</taxon>
        <taxon>Hyphomicrobiales</taxon>
        <taxon>Rhizobiaceae</taxon>
        <taxon>Sinorhizobium/Ensifer group</taxon>
        <taxon>Ensifer</taxon>
    </lineage>
</organism>
<evidence type="ECO:0000313" key="3">
    <source>
        <dbReference type="Proteomes" id="UP001055460"/>
    </source>
</evidence>
<dbReference type="SUPFAM" id="SSF55804">
    <property type="entry name" value="Phoshotransferase/anion transport protein"/>
    <property type="match status" value="1"/>
</dbReference>
<evidence type="ECO:0000259" key="1">
    <source>
        <dbReference type="PROSITE" id="PS51094"/>
    </source>
</evidence>
<dbReference type="InterPro" id="IPR002178">
    <property type="entry name" value="PTS_EIIA_type-2_dom"/>
</dbReference>
<proteinExistence type="predicted"/>
<dbReference type="PROSITE" id="PS51094">
    <property type="entry name" value="PTS_EIIA_TYPE_2"/>
    <property type="match status" value="1"/>
</dbReference>
<dbReference type="PANTHER" id="PTHR47738">
    <property type="entry name" value="PTS SYSTEM FRUCTOSE-LIKE EIIA COMPONENT-RELATED"/>
    <property type="match status" value="1"/>
</dbReference>
<dbReference type="InterPro" id="IPR051541">
    <property type="entry name" value="PTS_SugarTrans_NitroReg"/>
</dbReference>
<dbReference type="InterPro" id="IPR016152">
    <property type="entry name" value="PTrfase/Anion_transptr"/>
</dbReference>
<protein>
    <submittedName>
        <fullName evidence="2">PTS sugar transporter subunit IIA</fullName>
    </submittedName>
</protein>
<dbReference type="Gene3D" id="3.40.930.10">
    <property type="entry name" value="Mannitol-specific EII, Chain A"/>
    <property type="match status" value="1"/>
</dbReference>
<name>A0A9Q8YFC7_ENSAD</name>
<dbReference type="CDD" id="cd00211">
    <property type="entry name" value="PTS_IIA_fru"/>
    <property type="match status" value="1"/>
</dbReference>
<dbReference type="RefSeq" id="WP_252161293.1">
    <property type="nucleotide sequence ID" value="NZ_CP098809.1"/>
</dbReference>
<keyword evidence="2" id="KW-0813">Transport</keyword>
<gene>
    <name evidence="2" type="ORF">NE863_28820</name>
</gene>
<keyword evidence="2" id="KW-0762">Sugar transport</keyword>
<dbReference type="AlphaFoldDB" id="A0A9Q8YFC7"/>
<reference evidence="2" key="1">
    <citation type="submission" date="2022-06" db="EMBL/GenBank/DDBJ databases">
        <title>Physiological and biochemical characterization and genomic elucidation of a strain of the genus Ensifer adhaerens M8 that combines arsenic oxidation and chromium reduction.</title>
        <authorList>
            <person name="Li X."/>
            <person name="Yu c."/>
        </authorList>
    </citation>
    <scope>NUCLEOTIDE SEQUENCE</scope>
    <source>
        <strain evidence="2">M8</strain>
        <plasmid evidence="2">pB</plasmid>
    </source>
</reference>
<accession>A0A9Q8YFC7</accession>
<keyword evidence="2" id="KW-0614">Plasmid</keyword>